<dbReference type="AlphaFoldDB" id="A0A9Q3D357"/>
<comment type="caution">
    <text evidence="1">The sequence shown here is derived from an EMBL/GenBank/DDBJ whole genome shotgun (WGS) entry which is preliminary data.</text>
</comment>
<protein>
    <submittedName>
        <fullName evidence="1">Uncharacterized protein</fullName>
    </submittedName>
</protein>
<evidence type="ECO:0000313" key="1">
    <source>
        <dbReference type="EMBL" id="MBW0493498.1"/>
    </source>
</evidence>
<sequence>MAEGKRSVNEFQADKLCHCEAYNTVSPSNRAETATRSLFGYIQSQPEGLQQFIAAQRVPDPCRSVEKRHEFLPDFEKFSSAAQHLQVTQWMASIDGK</sequence>
<reference evidence="1" key="1">
    <citation type="submission" date="2021-03" db="EMBL/GenBank/DDBJ databases">
        <title>Draft genome sequence of rust myrtle Austropuccinia psidii MF-1, a brazilian biotype.</title>
        <authorList>
            <person name="Quecine M.C."/>
            <person name="Pachon D.M.R."/>
            <person name="Bonatelli M.L."/>
            <person name="Correr F.H."/>
            <person name="Franceschini L.M."/>
            <person name="Leite T.F."/>
            <person name="Margarido G.R.A."/>
            <person name="Almeida C.A."/>
            <person name="Ferrarezi J.A."/>
            <person name="Labate C.A."/>
        </authorList>
    </citation>
    <scope>NUCLEOTIDE SEQUENCE</scope>
    <source>
        <strain evidence="1">MF-1</strain>
    </source>
</reference>
<accession>A0A9Q3D357</accession>
<dbReference type="EMBL" id="AVOT02012095">
    <property type="protein sequence ID" value="MBW0493498.1"/>
    <property type="molecule type" value="Genomic_DNA"/>
</dbReference>
<keyword evidence="2" id="KW-1185">Reference proteome</keyword>
<organism evidence="1 2">
    <name type="scientific">Austropuccinia psidii MF-1</name>
    <dbReference type="NCBI Taxonomy" id="1389203"/>
    <lineage>
        <taxon>Eukaryota</taxon>
        <taxon>Fungi</taxon>
        <taxon>Dikarya</taxon>
        <taxon>Basidiomycota</taxon>
        <taxon>Pucciniomycotina</taxon>
        <taxon>Pucciniomycetes</taxon>
        <taxon>Pucciniales</taxon>
        <taxon>Sphaerophragmiaceae</taxon>
        <taxon>Austropuccinia</taxon>
    </lineage>
</organism>
<evidence type="ECO:0000313" key="2">
    <source>
        <dbReference type="Proteomes" id="UP000765509"/>
    </source>
</evidence>
<gene>
    <name evidence="1" type="ORF">O181_033213</name>
</gene>
<proteinExistence type="predicted"/>
<dbReference type="Proteomes" id="UP000765509">
    <property type="component" value="Unassembled WGS sequence"/>
</dbReference>
<name>A0A9Q3D357_9BASI</name>